<evidence type="ECO:0000256" key="1">
    <source>
        <dbReference type="SAM" id="MobiDB-lite"/>
    </source>
</evidence>
<feature type="compositionally biased region" description="Low complexity" evidence="1">
    <location>
        <begin position="107"/>
        <end position="119"/>
    </location>
</feature>
<feature type="transmembrane region" description="Helical" evidence="2">
    <location>
        <begin position="156"/>
        <end position="176"/>
    </location>
</feature>
<keyword evidence="2" id="KW-0812">Transmembrane</keyword>
<evidence type="ECO:0000256" key="2">
    <source>
        <dbReference type="SAM" id="Phobius"/>
    </source>
</evidence>
<dbReference type="Pfam" id="PF00047">
    <property type="entry name" value="ig"/>
    <property type="match status" value="1"/>
</dbReference>
<dbReference type="WBParaSite" id="ACRNAN_scaffold3581.g24930.t1">
    <property type="protein sequence ID" value="ACRNAN_scaffold3581.g24930.t1"/>
    <property type="gene ID" value="ACRNAN_scaffold3581.g24930"/>
</dbReference>
<dbReference type="InterPro" id="IPR013151">
    <property type="entry name" value="Immunoglobulin_dom"/>
</dbReference>
<evidence type="ECO:0000313" key="5">
    <source>
        <dbReference type="WBParaSite" id="ACRNAN_scaffold3581.g24930.t1"/>
    </source>
</evidence>
<keyword evidence="4" id="KW-1185">Reference proteome</keyword>
<dbReference type="InterPro" id="IPR036179">
    <property type="entry name" value="Ig-like_dom_sf"/>
</dbReference>
<dbReference type="InterPro" id="IPR003599">
    <property type="entry name" value="Ig_sub"/>
</dbReference>
<protein>
    <submittedName>
        <fullName evidence="5">Ig-like domain-containing protein</fullName>
    </submittedName>
</protein>
<keyword evidence="2" id="KW-0472">Membrane</keyword>
<dbReference type="Proteomes" id="UP000887540">
    <property type="component" value="Unplaced"/>
</dbReference>
<feature type="domain" description="Ig-like" evidence="3">
    <location>
        <begin position="182"/>
        <end position="273"/>
    </location>
</feature>
<accession>A0A914DRN1</accession>
<dbReference type="Pfam" id="PF26428">
    <property type="entry name" value="Zwei_Ig_N"/>
    <property type="match status" value="1"/>
</dbReference>
<dbReference type="PROSITE" id="PS50835">
    <property type="entry name" value="IG_LIKE"/>
    <property type="match status" value="1"/>
</dbReference>
<dbReference type="SMART" id="SM00409">
    <property type="entry name" value="IG"/>
    <property type="match status" value="1"/>
</dbReference>
<dbReference type="SUPFAM" id="SSF48726">
    <property type="entry name" value="Immunoglobulin"/>
    <property type="match status" value="1"/>
</dbReference>
<organism evidence="4 5">
    <name type="scientific">Acrobeloides nanus</name>
    <dbReference type="NCBI Taxonomy" id="290746"/>
    <lineage>
        <taxon>Eukaryota</taxon>
        <taxon>Metazoa</taxon>
        <taxon>Ecdysozoa</taxon>
        <taxon>Nematoda</taxon>
        <taxon>Chromadorea</taxon>
        <taxon>Rhabditida</taxon>
        <taxon>Tylenchina</taxon>
        <taxon>Cephalobomorpha</taxon>
        <taxon>Cephaloboidea</taxon>
        <taxon>Cephalobidae</taxon>
        <taxon>Acrobeloides</taxon>
    </lineage>
</organism>
<evidence type="ECO:0000259" key="3">
    <source>
        <dbReference type="PROSITE" id="PS50835"/>
    </source>
</evidence>
<sequence>MERPNFENIKTSLSNYRLSISEVSVNSNSYYNSGVDGNRNEYLSVKKDDRVVVINDLDVDRVYCQDLKTRDFGYVSTHILNAINENFNNFRTQNELKENPGGTPMRQNSSNSTSQISSNPEGPLLKHEEFEFISYSSNNSKPIWEKLWEKSQIKKISIAIFLILFFICVIIIIAIFKPPPNPFILPLVIEPCSNQTFIQGESVKIRCWVLPFKKFNDSIQIEWSIKDDNHFLDGAKNQNGTLVFSSIDEDDTGCYTCQAWDLETDLTASQTICLQVKTGENPNKPQGNYKTIKHKIDHDMEGPKHVSISPSNGLSTNKNPLKAGSNDYLWCGSLNEDPLKSAKYTHTDNTVYHLNKTVFIENHKAILNFSNTPLKDIKTGKYQCYIERTSLLDHEGDQFLYSKLYKNLAIVTL</sequence>
<dbReference type="InterPro" id="IPR007110">
    <property type="entry name" value="Ig-like_dom"/>
</dbReference>
<dbReference type="Gene3D" id="2.60.40.10">
    <property type="entry name" value="Immunoglobulins"/>
    <property type="match status" value="1"/>
</dbReference>
<dbReference type="AlphaFoldDB" id="A0A914DRN1"/>
<proteinExistence type="predicted"/>
<keyword evidence="2" id="KW-1133">Transmembrane helix</keyword>
<dbReference type="InterPro" id="IPR058814">
    <property type="entry name" value="ZIG1/7_N"/>
</dbReference>
<name>A0A914DRN1_9BILA</name>
<reference evidence="5" key="1">
    <citation type="submission" date="2022-11" db="UniProtKB">
        <authorList>
            <consortium name="WormBaseParasite"/>
        </authorList>
    </citation>
    <scope>IDENTIFICATION</scope>
</reference>
<dbReference type="InterPro" id="IPR013783">
    <property type="entry name" value="Ig-like_fold"/>
</dbReference>
<evidence type="ECO:0000313" key="4">
    <source>
        <dbReference type="Proteomes" id="UP000887540"/>
    </source>
</evidence>
<feature type="region of interest" description="Disordered" evidence="1">
    <location>
        <begin position="95"/>
        <end position="122"/>
    </location>
</feature>